<reference evidence="1" key="2">
    <citation type="journal article" date="2015" name="Fish Shellfish Immunol.">
        <title>Early steps in the European eel (Anguilla anguilla)-Vibrio vulnificus interaction in the gills: Role of the RtxA13 toxin.</title>
        <authorList>
            <person name="Callol A."/>
            <person name="Pajuelo D."/>
            <person name="Ebbesson L."/>
            <person name="Teles M."/>
            <person name="MacKenzie S."/>
            <person name="Amaro C."/>
        </authorList>
    </citation>
    <scope>NUCLEOTIDE SEQUENCE</scope>
</reference>
<name>A0A0E9R2N8_ANGAN</name>
<proteinExistence type="predicted"/>
<organism evidence="1">
    <name type="scientific">Anguilla anguilla</name>
    <name type="common">European freshwater eel</name>
    <name type="synonym">Muraena anguilla</name>
    <dbReference type="NCBI Taxonomy" id="7936"/>
    <lineage>
        <taxon>Eukaryota</taxon>
        <taxon>Metazoa</taxon>
        <taxon>Chordata</taxon>
        <taxon>Craniata</taxon>
        <taxon>Vertebrata</taxon>
        <taxon>Euteleostomi</taxon>
        <taxon>Actinopterygii</taxon>
        <taxon>Neopterygii</taxon>
        <taxon>Teleostei</taxon>
        <taxon>Anguilliformes</taxon>
        <taxon>Anguillidae</taxon>
        <taxon>Anguilla</taxon>
    </lineage>
</organism>
<dbReference type="AlphaFoldDB" id="A0A0E9R2N8"/>
<sequence>MREYQCPGYFRLASIFYIYKIERNK</sequence>
<accession>A0A0E9R2N8</accession>
<dbReference type="EMBL" id="GBXM01085852">
    <property type="protein sequence ID" value="JAH22725.1"/>
    <property type="molecule type" value="Transcribed_RNA"/>
</dbReference>
<evidence type="ECO:0000313" key="1">
    <source>
        <dbReference type="EMBL" id="JAH22725.1"/>
    </source>
</evidence>
<protein>
    <submittedName>
        <fullName evidence="1">Uncharacterized protein</fullName>
    </submittedName>
</protein>
<reference evidence="1" key="1">
    <citation type="submission" date="2014-11" db="EMBL/GenBank/DDBJ databases">
        <authorList>
            <person name="Amaro Gonzalez C."/>
        </authorList>
    </citation>
    <scope>NUCLEOTIDE SEQUENCE</scope>
</reference>